<evidence type="ECO:0000256" key="7">
    <source>
        <dbReference type="SAM" id="MobiDB-lite"/>
    </source>
</evidence>
<keyword evidence="4 6" id="KW-0560">Oxidoreductase</keyword>
<feature type="region of interest" description="Disordered" evidence="7">
    <location>
        <begin position="1"/>
        <end position="34"/>
    </location>
</feature>
<organism evidence="9">
    <name type="scientific">Caligus rogercresseyi</name>
    <name type="common">Sea louse</name>
    <dbReference type="NCBI Taxonomy" id="217165"/>
    <lineage>
        <taxon>Eukaryota</taxon>
        <taxon>Metazoa</taxon>
        <taxon>Ecdysozoa</taxon>
        <taxon>Arthropoda</taxon>
        <taxon>Crustacea</taxon>
        <taxon>Multicrustacea</taxon>
        <taxon>Hexanauplia</taxon>
        <taxon>Copepoda</taxon>
        <taxon>Siphonostomatoida</taxon>
        <taxon>Caligidae</taxon>
        <taxon>Caligus</taxon>
    </lineage>
</organism>
<reference evidence="9" key="1">
    <citation type="submission" date="2009-03" db="EMBL/GenBank/DDBJ databases">
        <title>Caligus rogercresseyi ESTs and full-length cDNAs.</title>
        <authorList>
            <person name="Yasuike M."/>
            <person name="von Schalburg K."/>
            <person name="Cooper G."/>
            <person name="Leong J."/>
            <person name="Jones S.R.M."/>
            <person name="Koop B.F."/>
        </authorList>
    </citation>
    <scope>NUCLEOTIDE SEQUENCE</scope>
    <source>
        <tissue evidence="9">Whole tissue</tissue>
    </source>
</reference>
<dbReference type="PANTHER" id="PTHR12645">
    <property type="entry name" value="ALR/ERV"/>
    <property type="match status" value="1"/>
</dbReference>
<comment type="cofactor">
    <cofactor evidence="1 6">
        <name>FAD</name>
        <dbReference type="ChEBI" id="CHEBI:57692"/>
    </cofactor>
</comment>
<evidence type="ECO:0000256" key="2">
    <source>
        <dbReference type="ARBA" id="ARBA00022630"/>
    </source>
</evidence>
<keyword evidence="5" id="KW-1015">Disulfide bond</keyword>
<gene>
    <name evidence="9" type="primary">ALR</name>
</gene>
<evidence type="ECO:0000256" key="6">
    <source>
        <dbReference type="RuleBase" id="RU371123"/>
    </source>
</evidence>
<dbReference type="InterPro" id="IPR036774">
    <property type="entry name" value="ERV/ALR_sulphydryl_oxid_sf"/>
</dbReference>
<evidence type="ECO:0000259" key="8">
    <source>
        <dbReference type="PROSITE" id="PS51324"/>
    </source>
</evidence>
<dbReference type="InterPro" id="IPR017905">
    <property type="entry name" value="ERV/ALR_sulphydryl_oxidase"/>
</dbReference>
<name>C1BN56_CALRO</name>
<keyword evidence="3 6" id="KW-0274">FAD</keyword>
<dbReference type="GO" id="GO:0016971">
    <property type="term" value="F:flavin-dependent sulfhydryl oxidase activity"/>
    <property type="evidence" value="ECO:0007669"/>
    <property type="project" value="InterPro"/>
</dbReference>
<dbReference type="PROSITE" id="PS51324">
    <property type="entry name" value="ERV_ALR"/>
    <property type="match status" value="1"/>
</dbReference>
<feature type="compositionally biased region" description="Basic and acidic residues" evidence="7">
    <location>
        <begin position="23"/>
        <end position="33"/>
    </location>
</feature>
<dbReference type="GO" id="GO:0005739">
    <property type="term" value="C:mitochondrion"/>
    <property type="evidence" value="ECO:0007669"/>
    <property type="project" value="TreeGrafter"/>
</dbReference>
<dbReference type="GO" id="GO:0050660">
    <property type="term" value="F:flavin adenine dinucleotide binding"/>
    <property type="evidence" value="ECO:0007669"/>
    <property type="project" value="TreeGrafter"/>
</dbReference>
<dbReference type="Gene3D" id="1.20.120.310">
    <property type="entry name" value="ERV/ALR sulfhydryl oxidase domain"/>
    <property type="match status" value="1"/>
</dbReference>
<dbReference type="PANTHER" id="PTHR12645:SF0">
    <property type="entry name" value="FAD-LINKED SULFHYDRYL OXIDASE ALR"/>
    <property type="match status" value="1"/>
</dbReference>
<proteinExistence type="evidence at transcript level"/>
<dbReference type="InterPro" id="IPR039799">
    <property type="entry name" value="ALR/ERV"/>
</dbReference>
<keyword evidence="2 6" id="KW-0285">Flavoprotein</keyword>
<evidence type="ECO:0000256" key="3">
    <source>
        <dbReference type="ARBA" id="ARBA00022827"/>
    </source>
</evidence>
<evidence type="ECO:0000256" key="1">
    <source>
        <dbReference type="ARBA" id="ARBA00001974"/>
    </source>
</evidence>
<comment type="catalytic activity">
    <reaction evidence="6">
        <text>2 R'C(R)SH + O2 = R'C(R)S-S(R)CR' + H2O2</text>
        <dbReference type="Rhea" id="RHEA:17357"/>
        <dbReference type="ChEBI" id="CHEBI:15379"/>
        <dbReference type="ChEBI" id="CHEBI:16240"/>
        <dbReference type="ChEBI" id="CHEBI:16520"/>
        <dbReference type="ChEBI" id="CHEBI:17412"/>
        <dbReference type="EC" id="1.8.3.2"/>
    </reaction>
</comment>
<accession>C1BN56</accession>
<evidence type="ECO:0000313" key="9">
    <source>
        <dbReference type="EMBL" id="ACO10459.1"/>
    </source>
</evidence>
<dbReference type="Pfam" id="PF04777">
    <property type="entry name" value="Evr1_Alr"/>
    <property type="match status" value="1"/>
</dbReference>
<evidence type="ECO:0000256" key="5">
    <source>
        <dbReference type="ARBA" id="ARBA00023157"/>
    </source>
</evidence>
<dbReference type="SUPFAM" id="SSF69000">
    <property type="entry name" value="FAD-dependent thiol oxidase"/>
    <property type="match status" value="1"/>
</dbReference>
<dbReference type="AlphaFoldDB" id="C1BN56"/>
<dbReference type="EC" id="1.8.3.2" evidence="6"/>
<dbReference type="EMBL" id="BT076035">
    <property type="protein sequence ID" value="ACO10459.1"/>
    <property type="molecule type" value="mRNA"/>
</dbReference>
<protein>
    <recommendedName>
        <fullName evidence="6">Sulfhydryl oxidase</fullName>
        <ecNumber evidence="6">1.8.3.2</ecNumber>
    </recommendedName>
</protein>
<sequence>MVNRRSHYDDEEGFPPPGFGGKASDKPQEENVKKPCRTCTDFKSHMQSMKEGSSVECPADRSELGRATWTLLHTMSVNLPETSPLEATTRTALGGFVKSLSMLYPCDHCAEDFREDLKENPPRLSSGKDFATWLCEAHNRVNVKLDKPSFDCSKIYYRWRDAEC</sequence>
<feature type="domain" description="ERV/ALR sulfhydryl oxidase" evidence="8">
    <location>
        <begin position="57"/>
        <end position="159"/>
    </location>
</feature>
<evidence type="ECO:0000256" key="4">
    <source>
        <dbReference type="ARBA" id="ARBA00023002"/>
    </source>
</evidence>